<dbReference type="NCBIfam" id="TIGR03897">
    <property type="entry name" value="lanti_2_LanM"/>
    <property type="match status" value="1"/>
</dbReference>
<feature type="domain" description="Lantibiotic biosynthesis protein dehydration" evidence="1">
    <location>
        <begin position="95"/>
        <end position="465"/>
    </location>
</feature>
<dbReference type="Gene3D" id="1.50.10.20">
    <property type="match status" value="1"/>
</dbReference>
<dbReference type="RefSeq" id="WP_111926195.1">
    <property type="nucleotide sequence ID" value="NZ_JAALNA010000096.1"/>
</dbReference>
<evidence type="ECO:0000313" key="3">
    <source>
        <dbReference type="Proteomes" id="UP000249986"/>
    </source>
</evidence>
<dbReference type="PIRSF" id="PIRSF037228">
    <property type="entry name" value="Lant_mod_RumM"/>
    <property type="match status" value="1"/>
</dbReference>
<dbReference type="AlphaFoldDB" id="A0A2X2Y944"/>
<dbReference type="Pfam" id="PF05147">
    <property type="entry name" value="LANC_like"/>
    <property type="match status" value="1"/>
</dbReference>
<organism evidence="2 3">
    <name type="scientific">Clostridium perfringens</name>
    <dbReference type="NCBI Taxonomy" id="1502"/>
    <lineage>
        <taxon>Bacteria</taxon>
        <taxon>Bacillati</taxon>
        <taxon>Bacillota</taxon>
        <taxon>Clostridia</taxon>
        <taxon>Eubacteriales</taxon>
        <taxon>Clostridiaceae</taxon>
        <taxon>Clostridium</taxon>
    </lineage>
</organism>
<dbReference type="Proteomes" id="UP000249986">
    <property type="component" value="Unassembled WGS sequence"/>
</dbReference>
<dbReference type="SMART" id="SM01260">
    <property type="entry name" value="LANC_like"/>
    <property type="match status" value="1"/>
</dbReference>
<dbReference type="InterPro" id="IPR025410">
    <property type="entry name" value="Lant_dehyd"/>
</dbReference>
<name>A0A2X2Y944_CLOPF</name>
<dbReference type="PRINTS" id="PR01950">
    <property type="entry name" value="LANCSUPER"/>
</dbReference>
<evidence type="ECO:0000259" key="1">
    <source>
        <dbReference type="Pfam" id="PF13575"/>
    </source>
</evidence>
<accession>A0A2X2Y944</accession>
<dbReference type="SUPFAM" id="SSF158745">
    <property type="entry name" value="LanC-like"/>
    <property type="match status" value="1"/>
</dbReference>
<dbReference type="InterPro" id="IPR007822">
    <property type="entry name" value="LANC-like"/>
</dbReference>
<dbReference type="Pfam" id="PF13575">
    <property type="entry name" value="DUF4135"/>
    <property type="match status" value="1"/>
</dbReference>
<dbReference type="EMBL" id="UAWG01000005">
    <property type="protein sequence ID" value="SQB59473.1"/>
    <property type="molecule type" value="Genomic_DNA"/>
</dbReference>
<proteinExistence type="predicted"/>
<evidence type="ECO:0000313" key="2">
    <source>
        <dbReference type="EMBL" id="SQB59473.1"/>
    </source>
</evidence>
<dbReference type="InterPro" id="IPR017146">
    <property type="entry name" value="Lanti_2_LanM"/>
</dbReference>
<dbReference type="GO" id="GO:0031179">
    <property type="term" value="P:peptide modification"/>
    <property type="evidence" value="ECO:0007669"/>
    <property type="project" value="InterPro"/>
</dbReference>
<sequence>MKYELFNNFISQQINYIGKEYLLELERYLPEKLYINIYEHLKLCIENDFIRVLYSEYTLFKQENNVDEKVVGDILEKFLEYTNSNKFTWELYRKYPLLKEEIELQIKDYSNHIITIYERFNRDKEEIKKNINKDPGEILNIISFEGDIHNGKSTSKIITEKSTLYYKPYNAKTLELFYKILNIVSKNINNNSFYKINYYSSSSYMWMELVEAGTCSSIDEVKDYYYKSGIYLLVFYLLSSYDMHYENVISRSDGPVIIDFETISLAPITPSLEINNFKEPTNSVLNTAFIPYINDDGAFDINLSGILSQSVTSERDEGYYYVANKIDGFKIAKTKVYLDVKSEITLNNSKISSRDISLEEIRLLIRKGFSDSAHVALLVKKEIKEVYKSLIDEDNMLIRQLLRPTQVYNKFIEAAKHPDILKSKSKLEKLFLILEDNFNPSEHGYIRVQEEISQMRKGYIPIFHSKFNSRDLYSNEEKVCIDYFTETIYDYLTKKIDAFNEKQIEYQMNLIDYSILTLTTQEDFVETVNITEDSSNKKINECTVNTLIKELLDKIEANAIYFDNDISTVLNPHISPHKIMWKIKDLGINLYEDGGMILLFAYYGYYNNEERYIRTSLRFLNYMNFIQVNTDNYSVFSGLGSLIYLNYNIFKLLENIEGFKQEKKQYKEFIEKTINIILNKAEKCEFKAEDFDFMNGIISSIFLICKIYMENKDNYPDIKDRIVKIKNRILDSFNESWINQIGFAHGITGISLSLAKIYEVSKDKKLLRIINRLILRENKYISEVGIDNIAATWCKGITGIILGRNLIFESLQNTLEIEEFKSDILCFNEDYIKNILINNDVNNKNFSLCHGLFGNIEILKKLNYMNEIEKILNINYFKSFNDLVWVKGLNVSVDTFMIGNSGIAYVLLEIYNKSIPSILSLDIMK</sequence>
<protein>
    <submittedName>
        <fullName evidence="2">Putative lacticin modification enzyme</fullName>
    </submittedName>
</protein>
<gene>
    <name evidence="2" type="ORF">NCTC10719_01182</name>
</gene>
<reference evidence="2 3" key="1">
    <citation type="submission" date="2018-06" db="EMBL/GenBank/DDBJ databases">
        <authorList>
            <consortium name="Pathogen Informatics"/>
            <person name="Doyle S."/>
        </authorList>
    </citation>
    <scope>NUCLEOTIDE SEQUENCE [LARGE SCALE GENOMIC DNA]</scope>
    <source>
        <strain evidence="2 3">NCTC10719</strain>
    </source>
</reference>